<gene>
    <name evidence="2" type="primary">yfkN_2</name>
    <name evidence="2" type="ORF">NCTC5798_05225</name>
</gene>
<dbReference type="PRINTS" id="PR01607">
    <property type="entry name" value="APYRASEFAMLY"/>
</dbReference>
<sequence>MVAHSPEVLTRSYGESAPTGNLITDALMATVPGADASFYNAGGIRTELPKGNITYGDVLSMYPFTNDVMSMEISGKDLKSIMSHAADLKNGMLHVSKTVQFKYDSTKPLGQRIVEFDIKGKPVEDNKLYTVALDSFIGKGGGGFTFTKGKNIKYIGIQTAPALVNYMKQVNNIQPDHTMRVDDISK</sequence>
<dbReference type="PANTHER" id="PTHR11575:SF46">
    <property type="entry name" value="PROTEIN USHA"/>
    <property type="match status" value="1"/>
</dbReference>
<dbReference type="GO" id="GO:0030288">
    <property type="term" value="C:outer membrane-bounded periplasmic space"/>
    <property type="evidence" value="ECO:0007669"/>
    <property type="project" value="TreeGrafter"/>
</dbReference>
<dbReference type="GO" id="GO:0009166">
    <property type="term" value="P:nucleotide catabolic process"/>
    <property type="evidence" value="ECO:0007669"/>
    <property type="project" value="InterPro"/>
</dbReference>
<dbReference type="Proteomes" id="UP000255534">
    <property type="component" value="Unassembled WGS sequence"/>
</dbReference>
<dbReference type="EMBL" id="UGXK01000001">
    <property type="protein sequence ID" value="SUG73930.1"/>
    <property type="molecule type" value="Genomic_DNA"/>
</dbReference>
<dbReference type="GO" id="GO:0008253">
    <property type="term" value="F:5'-nucleotidase activity"/>
    <property type="evidence" value="ECO:0007669"/>
    <property type="project" value="TreeGrafter"/>
</dbReference>
<protein>
    <submittedName>
        <fullName evidence="2">Secreted 5'-nucleotidase</fullName>
    </submittedName>
</protein>
<dbReference type="FunFam" id="3.90.780.10:FF:000005">
    <property type="entry name" value="Putative 5'-nucleotidase"/>
    <property type="match status" value="1"/>
</dbReference>
<evidence type="ECO:0000259" key="1">
    <source>
        <dbReference type="Pfam" id="PF02872"/>
    </source>
</evidence>
<dbReference type="InterPro" id="IPR008334">
    <property type="entry name" value="5'-Nucleotdase_C"/>
</dbReference>
<reference evidence="2 3" key="1">
    <citation type="submission" date="2018-06" db="EMBL/GenBank/DDBJ databases">
        <authorList>
            <consortium name="Pathogen Informatics"/>
            <person name="Doyle S."/>
        </authorList>
    </citation>
    <scope>NUCLEOTIDE SEQUENCE [LARGE SCALE GENOMIC DNA]</scope>
    <source>
        <strain evidence="2 3">NCTC5798</strain>
    </source>
</reference>
<evidence type="ECO:0000313" key="3">
    <source>
        <dbReference type="Proteomes" id="UP000255534"/>
    </source>
</evidence>
<dbReference type="InterPro" id="IPR006179">
    <property type="entry name" value="5_nucleotidase/apyrase"/>
</dbReference>
<dbReference type="Pfam" id="PF02872">
    <property type="entry name" value="5_nucleotid_C"/>
    <property type="match status" value="1"/>
</dbReference>
<dbReference type="InterPro" id="IPR036907">
    <property type="entry name" value="5'-Nucleotdase_C_sf"/>
</dbReference>
<name>A0A379V0C8_SALET</name>
<organism evidence="2 3">
    <name type="scientific">Salmonella enterica I</name>
    <dbReference type="NCBI Taxonomy" id="59201"/>
    <lineage>
        <taxon>Bacteria</taxon>
        <taxon>Pseudomonadati</taxon>
        <taxon>Pseudomonadota</taxon>
        <taxon>Gammaproteobacteria</taxon>
        <taxon>Enterobacterales</taxon>
        <taxon>Enterobacteriaceae</taxon>
        <taxon>Salmonella</taxon>
    </lineage>
</organism>
<proteinExistence type="predicted"/>
<dbReference type="Gene3D" id="3.90.780.10">
    <property type="entry name" value="5'-Nucleotidase, C-terminal domain"/>
    <property type="match status" value="1"/>
</dbReference>
<dbReference type="SUPFAM" id="SSF55816">
    <property type="entry name" value="5'-nucleotidase (syn. UDP-sugar hydrolase), C-terminal domain"/>
    <property type="match status" value="1"/>
</dbReference>
<dbReference type="AlphaFoldDB" id="A0A379V0C8"/>
<dbReference type="PANTHER" id="PTHR11575">
    <property type="entry name" value="5'-NUCLEOTIDASE-RELATED"/>
    <property type="match status" value="1"/>
</dbReference>
<dbReference type="GO" id="GO:0008768">
    <property type="term" value="F:UDP-sugar diphosphatase activity"/>
    <property type="evidence" value="ECO:0007669"/>
    <property type="project" value="TreeGrafter"/>
</dbReference>
<evidence type="ECO:0000313" key="2">
    <source>
        <dbReference type="EMBL" id="SUG73930.1"/>
    </source>
</evidence>
<feature type="domain" description="5'-Nucleotidase C-terminal" evidence="1">
    <location>
        <begin position="9"/>
        <end position="147"/>
    </location>
</feature>
<accession>A0A379V0C8</accession>